<dbReference type="EMBL" id="UGBT01000002">
    <property type="protein sequence ID" value="STH72426.1"/>
    <property type="molecule type" value="Genomic_DNA"/>
</dbReference>
<dbReference type="Proteomes" id="UP000254428">
    <property type="component" value="Unassembled WGS sequence"/>
</dbReference>
<evidence type="ECO:0000313" key="2">
    <source>
        <dbReference type="EMBL" id="STH72426.1"/>
    </source>
</evidence>
<feature type="compositionally biased region" description="Basic and acidic residues" evidence="1">
    <location>
        <begin position="1"/>
        <end position="13"/>
    </location>
</feature>
<name>A0A376P277_ECOLX</name>
<evidence type="ECO:0000313" key="3">
    <source>
        <dbReference type="Proteomes" id="UP000254428"/>
    </source>
</evidence>
<evidence type="ECO:0000256" key="1">
    <source>
        <dbReference type="SAM" id="MobiDB-lite"/>
    </source>
</evidence>
<protein>
    <submittedName>
        <fullName evidence="2">Rhs core protein with extension</fullName>
    </submittedName>
</protein>
<organism evidence="2 3">
    <name type="scientific">Escherichia coli</name>
    <dbReference type="NCBI Taxonomy" id="562"/>
    <lineage>
        <taxon>Bacteria</taxon>
        <taxon>Pseudomonadati</taxon>
        <taxon>Pseudomonadota</taxon>
        <taxon>Gammaproteobacteria</taxon>
        <taxon>Enterobacterales</taxon>
        <taxon>Enterobacteriaceae</taxon>
        <taxon>Escherichia</taxon>
    </lineage>
</organism>
<gene>
    <name evidence="2" type="ORF">NCTC11341_04094</name>
</gene>
<dbReference type="AlphaFoldDB" id="A0A376P277"/>
<proteinExistence type="predicted"/>
<reference evidence="2 3" key="1">
    <citation type="submission" date="2018-06" db="EMBL/GenBank/DDBJ databases">
        <authorList>
            <consortium name="Pathogen Informatics"/>
            <person name="Doyle S."/>
        </authorList>
    </citation>
    <scope>NUCLEOTIDE SEQUENCE [LARGE SCALE GENOMIC DNA]</scope>
    <source>
        <strain evidence="2 3">NCTC11341</strain>
    </source>
</reference>
<feature type="region of interest" description="Disordered" evidence="1">
    <location>
        <begin position="1"/>
        <end position="30"/>
    </location>
</feature>
<sequence>MVGGRGEIKKEVDFPEAGEDTALCDKENKPPRIAQAAATSLSTISLPRAKGTNWSAVRRSWEVRRTSYWR</sequence>
<accession>A0A376P277</accession>